<accession>M2P8W7</accession>
<evidence type="ECO:0008006" key="3">
    <source>
        <dbReference type="Google" id="ProtNLM"/>
    </source>
</evidence>
<evidence type="ECO:0000313" key="1">
    <source>
        <dbReference type="EMBL" id="EMD31849.1"/>
    </source>
</evidence>
<reference evidence="1 2" key="1">
    <citation type="journal article" date="2012" name="Proc. Natl. Acad. Sci. U.S.A.">
        <title>Comparative genomics of Ceriporiopsis subvermispora and Phanerochaete chrysosporium provide insight into selective ligninolysis.</title>
        <authorList>
            <person name="Fernandez-Fueyo E."/>
            <person name="Ruiz-Duenas F.J."/>
            <person name="Ferreira P."/>
            <person name="Floudas D."/>
            <person name="Hibbett D.S."/>
            <person name="Canessa P."/>
            <person name="Larrondo L.F."/>
            <person name="James T.Y."/>
            <person name="Seelenfreund D."/>
            <person name="Lobos S."/>
            <person name="Polanco R."/>
            <person name="Tello M."/>
            <person name="Honda Y."/>
            <person name="Watanabe T."/>
            <person name="Watanabe T."/>
            <person name="Ryu J.S."/>
            <person name="Kubicek C.P."/>
            <person name="Schmoll M."/>
            <person name="Gaskell J."/>
            <person name="Hammel K.E."/>
            <person name="St John F.J."/>
            <person name="Vanden Wymelenberg A."/>
            <person name="Sabat G."/>
            <person name="Splinter BonDurant S."/>
            <person name="Syed K."/>
            <person name="Yadav J.S."/>
            <person name="Doddapaneni H."/>
            <person name="Subramanian V."/>
            <person name="Lavin J.L."/>
            <person name="Oguiza J.A."/>
            <person name="Perez G."/>
            <person name="Pisabarro A.G."/>
            <person name="Ramirez L."/>
            <person name="Santoyo F."/>
            <person name="Master E."/>
            <person name="Coutinho P.M."/>
            <person name="Henrissat B."/>
            <person name="Lombard V."/>
            <person name="Magnuson J.K."/>
            <person name="Kuees U."/>
            <person name="Hori C."/>
            <person name="Igarashi K."/>
            <person name="Samejima M."/>
            <person name="Held B.W."/>
            <person name="Barry K.W."/>
            <person name="LaButti K.M."/>
            <person name="Lapidus A."/>
            <person name="Lindquist E.A."/>
            <person name="Lucas S.M."/>
            <person name="Riley R."/>
            <person name="Salamov A.A."/>
            <person name="Hoffmeister D."/>
            <person name="Schwenk D."/>
            <person name="Hadar Y."/>
            <person name="Yarden O."/>
            <person name="de Vries R.P."/>
            <person name="Wiebenga A."/>
            <person name="Stenlid J."/>
            <person name="Eastwood D."/>
            <person name="Grigoriev I.V."/>
            <person name="Berka R.M."/>
            <person name="Blanchette R.A."/>
            <person name="Kersten P."/>
            <person name="Martinez A.T."/>
            <person name="Vicuna R."/>
            <person name="Cullen D."/>
        </authorList>
    </citation>
    <scope>NUCLEOTIDE SEQUENCE [LARGE SCALE GENOMIC DNA]</scope>
    <source>
        <strain evidence="1 2">B</strain>
    </source>
</reference>
<dbReference type="HOGENOM" id="CLU_855305_0_0_1"/>
<gene>
    <name evidence="1" type="ORF">CERSUDRAFT_119421</name>
</gene>
<organism evidence="1 2">
    <name type="scientific">Ceriporiopsis subvermispora (strain B)</name>
    <name type="common">White-rot fungus</name>
    <name type="synonym">Gelatoporia subvermispora</name>
    <dbReference type="NCBI Taxonomy" id="914234"/>
    <lineage>
        <taxon>Eukaryota</taxon>
        <taxon>Fungi</taxon>
        <taxon>Dikarya</taxon>
        <taxon>Basidiomycota</taxon>
        <taxon>Agaricomycotina</taxon>
        <taxon>Agaricomycetes</taxon>
        <taxon>Polyporales</taxon>
        <taxon>Gelatoporiaceae</taxon>
        <taxon>Gelatoporia</taxon>
    </lineage>
</organism>
<dbReference type="EMBL" id="KB445815">
    <property type="protein sequence ID" value="EMD31849.1"/>
    <property type="molecule type" value="Genomic_DNA"/>
</dbReference>
<protein>
    <recommendedName>
        <fullName evidence="3">F-box domain-containing protein</fullName>
    </recommendedName>
</protein>
<dbReference type="Proteomes" id="UP000016930">
    <property type="component" value="Unassembled WGS sequence"/>
</dbReference>
<name>M2P8W7_CERS8</name>
<proteinExistence type="predicted"/>
<evidence type="ECO:0000313" key="2">
    <source>
        <dbReference type="Proteomes" id="UP000016930"/>
    </source>
</evidence>
<keyword evidence="2" id="KW-1185">Reference proteome</keyword>
<dbReference type="AlphaFoldDB" id="M2P8W7"/>
<sequence length="325" mass="36593">MIKFSRLMQRSPHLGQYVKVLHVAAFQQRRIDLAIFPPVVYHLNHVEELSLTCTSFYPTPLTAFARLGPVRKLGLHGAGALNNISKLAVFLNAYPTIQILRPHDTTMRPQIAHDPQLGIFAAALAQLPLKALSYSGGAGDVLSCCFPLCPPKKLEELQVTMYDESEWTNVFRVLDTVVDSLRGLDIDMTHMLMYPGASWNEVPLAFAKVLKSSHVLDCLWLTGQPGDIQLINAILSRTPTSQLRELTVDLHGDGPPHLAHFRRLSALLNDTARFPVFRSFNLELHGHWHSVDRTEFRRAVMEIFKSQAIGSMLQVELSDEREERD</sequence>